<proteinExistence type="predicted"/>
<name>A0A6G9ANN7_9BACT</name>
<dbReference type="Gene3D" id="3.30.70.1230">
    <property type="entry name" value="Nucleotide cyclase"/>
    <property type="match status" value="1"/>
</dbReference>
<dbReference type="InterPro" id="IPR029787">
    <property type="entry name" value="Nucleotide_cyclase"/>
</dbReference>
<evidence type="ECO:0000256" key="4">
    <source>
        <dbReference type="SAM" id="Phobius"/>
    </source>
</evidence>
<dbReference type="PROSITE" id="PS50125">
    <property type="entry name" value="GUANYLATE_CYCLASE_2"/>
    <property type="match status" value="1"/>
</dbReference>
<feature type="transmembrane region" description="Helical" evidence="4">
    <location>
        <begin position="63"/>
        <end position="82"/>
    </location>
</feature>
<reference evidence="6 7" key="1">
    <citation type="submission" date="2020-03" db="EMBL/GenBank/DDBJ databases">
        <authorList>
            <person name="Kim M.K."/>
        </authorList>
    </citation>
    <scope>NUCLEOTIDE SEQUENCE [LARGE SCALE GENOMIC DNA]</scope>
    <source>
        <strain evidence="6 7">BT328</strain>
    </source>
</reference>
<dbReference type="AlphaFoldDB" id="A0A6G9ANN7"/>
<sequence length="439" mass="48342">MFKHRYHQPTLTYFQQEFEQESVLRERQRASVLAILFAFGFVLYGVTIPFANVPIGEVTGHHISIQLATYMGGMLVYEIMVWQTLGMRRLWPRPAAAYFAKFGNATIEITVLTTAIYLVSKSLDHPILMLLSPIAYLYFIFITLSTLRLSSTVSLWTGGLAGLEFYALSLYLLEPGSDQVTELSFYLTETFPYALKTIIMILTGAGAAYVARQIRKTIQLSIERMETGEQIRTLFGQQVSPEVVEAILAQKGGLEASHRKVAVLFLDIRNFTNFADTHTPDEVITYQSAFFDVVATVIRQNGGIVNQFLGDGCMATFGAPLAVNNPAERAVEAGLAILDAIVEANQNGIIPQTSVGIGIQTGDAVVGNIGTENRQQYNITGTVVIQASRIEQLNKECNSQLLVSQEVIDDLPACPDSALCVGAKHLKGISKDIMLWQLA</sequence>
<feature type="transmembrane region" description="Helical" evidence="4">
    <location>
        <begin position="193"/>
        <end position="211"/>
    </location>
</feature>
<dbReference type="SUPFAM" id="SSF55073">
    <property type="entry name" value="Nucleotide cyclase"/>
    <property type="match status" value="1"/>
</dbReference>
<protein>
    <submittedName>
        <fullName evidence="6">Adenylate/guanylate cyclase domain-containing protein</fullName>
    </submittedName>
</protein>
<keyword evidence="2" id="KW-1003">Cell membrane</keyword>
<feature type="transmembrane region" description="Helical" evidence="4">
    <location>
        <begin position="126"/>
        <end position="147"/>
    </location>
</feature>
<evidence type="ECO:0000256" key="2">
    <source>
        <dbReference type="ARBA" id="ARBA00022475"/>
    </source>
</evidence>
<dbReference type="EMBL" id="CP050063">
    <property type="protein sequence ID" value="QIP13959.1"/>
    <property type="molecule type" value="Genomic_DNA"/>
</dbReference>
<dbReference type="InterPro" id="IPR050697">
    <property type="entry name" value="Adenylyl/Guanylyl_Cyclase_3/4"/>
</dbReference>
<dbReference type="Pfam" id="PF00211">
    <property type="entry name" value="Guanylate_cyc"/>
    <property type="match status" value="1"/>
</dbReference>
<evidence type="ECO:0000313" key="6">
    <source>
        <dbReference type="EMBL" id="QIP13959.1"/>
    </source>
</evidence>
<evidence type="ECO:0000256" key="1">
    <source>
        <dbReference type="ARBA" id="ARBA00004651"/>
    </source>
</evidence>
<dbReference type="PANTHER" id="PTHR43081:SF17">
    <property type="entry name" value="BLL5647 PROTEIN"/>
    <property type="match status" value="1"/>
</dbReference>
<keyword evidence="4" id="KW-0812">Transmembrane</keyword>
<comment type="subcellular location">
    <subcellularLocation>
        <location evidence="1">Cell membrane</location>
        <topology evidence="1">Multi-pass membrane protein</topology>
    </subcellularLocation>
</comment>
<keyword evidence="7" id="KW-1185">Reference proteome</keyword>
<evidence type="ECO:0000259" key="5">
    <source>
        <dbReference type="PROSITE" id="PS50125"/>
    </source>
</evidence>
<feature type="transmembrane region" description="Helical" evidence="4">
    <location>
        <begin position="102"/>
        <end position="120"/>
    </location>
</feature>
<dbReference type="CDD" id="cd07302">
    <property type="entry name" value="CHD"/>
    <property type="match status" value="1"/>
</dbReference>
<gene>
    <name evidence="6" type="ORF">G8759_15745</name>
</gene>
<keyword evidence="4" id="KW-1133">Transmembrane helix</keyword>
<dbReference type="GO" id="GO:0004016">
    <property type="term" value="F:adenylate cyclase activity"/>
    <property type="evidence" value="ECO:0007669"/>
    <property type="project" value="UniProtKB-ARBA"/>
</dbReference>
<dbReference type="GO" id="GO:0005886">
    <property type="term" value="C:plasma membrane"/>
    <property type="evidence" value="ECO:0007669"/>
    <property type="project" value="UniProtKB-SubCell"/>
</dbReference>
<evidence type="ECO:0000256" key="3">
    <source>
        <dbReference type="ARBA" id="ARBA00023136"/>
    </source>
</evidence>
<dbReference type="GO" id="GO:0006171">
    <property type="term" value="P:cAMP biosynthetic process"/>
    <property type="evidence" value="ECO:0007669"/>
    <property type="project" value="TreeGrafter"/>
</dbReference>
<dbReference type="InterPro" id="IPR001054">
    <property type="entry name" value="A/G_cyclase"/>
</dbReference>
<dbReference type="RefSeq" id="WP_167209547.1">
    <property type="nucleotide sequence ID" value="NZ_CP050063.1"/>
</dbReference>
<feature type="domain" description="Guanylate cyclase" evidence="5">
    <location>
        <begin position="262"/>
        <end position="391"/>
    </location>
</feature>
<dbReference type="SMART" id="SM00044">
    <property type="entry name" value="CYCc"/>
    <property type="match status" value="1"/>
</dbReference>
<evidence type="ECO:0000313" key="7">
    <source>
        <dbReference type="Proteomes" id="UP000501802"/>
    </source>
</evidence>
<keyword evidence="3 4" id="KW-0472">Membrane</keyword>
<feature type="transmembrane region" description="Helical" evidence="4">
    <location>
        <begin position="30"/>
        <end position="51"/>
    </location>
</feature>
<accession>A0A6G9ANN7</accession>
<dbReference type="KEGG" id="spib:G8759_15745"/>
<dbReference type="GO" id="GO:0035556">
    <property type="term" value="P:intracellular signal transduction"/>
    <property type="evidence" value="ECO:0007669"/>
    <property type="project" value="InterPro"/>
</dbReference>
<feature type="transmembrane region" description="Helical" evidence="4">
    <location>
        <begin position="154"/>
        <end position="173"/>
    </location>
</feature>
<organism evidence="6 7">
    <name type="scientific">Spirosoma aureum</name>
    <dbReference type="NCBI Taxonomy" id="2692134"/>
    <lineage>
        <taxon>Bacteria</taxon>
        <taxon>Pseudomonadati</taxon>
        <taxon>Bacteroidota</taxon>
        <taxon>Cytophagia</taxon>
        <taxon>Cytophagales</taxon>
        <taxon>Cytophagaceae</taxon>
        <taxon>Spirosoma</taxon>
    </lineage>
</organism>
<dbReference type="PANTHER" id="PTHR43081">
    <property type="entry name" value="ADENYLATE CYCLASE, TERMINAL-DIFFERENTIATION SPECIFIC-RELATED"/>
    <property type="match status" value="1"/>
</dbReference>
<dbReference type="Proteomes" id="UP000501802">
    <property type="component" value="Chromosome"/>
</dbReference>